<dbReference type="EMBL" id="JAOCEK010000028">
    <property type="protein sequence ID" value="MDH1336949.1"/>
    <property type="molecule type" value="Genomic_DNA"/>
</dbReference>
<organism evidence="2 3">
    <name type="scientific">Comamonas thiooxydans</name>
    <dbReference type="NCBI Taxonomy" id="363952"/>
    <lineage>
        <taxon>Bacteria</taxon>
        <taxon>Pseudomonadati</taxon>
        <taxon>Pseudomonadota</taxon>
        <taxon>Betaproteobacteria</taxon>
        <taxon>Burkholderiales</taxon>
        <taxon>Comamonadaceae</taxon>
        <taxon>Comamonas</taxon>
    </lineage>
</organism>
<accession>A0AA42TW99</accession>
<dbReference type="Proteomes" id="UP001161065">
    <property type="component" value="Unassembled WGS sequence"/>
</dbReference>
<sequence>MDFLGAKWHLGTTSHFLVTLSITLIVFFIIFGGYQLLGKMQKKNRKKELNVGFFTLTLAVSVVIGRWAEKWIFS</sequence>
<evidence type="ECO:0000313" key="3">
    <source>
        <dbReference type="Proteomes" id="UP001161065"/>
    </source>
</evidence>
<proteinExistence type="predicted"/>
<feature type="transmembrane region" description="Helical" evidence="1">
    <location>
        <begin position="49"/>
        <end position="68"/>
    </location>
</feature>
<keyword evidence="1" id="KW-1133">Transmembrane helix</keyword>
<protein>
    <submittedName>
        <fullName evidence="2">Uncharacterized protein</fullName>
    </submittedName>
</protein>
<keyword evidence="1" id="KW-0812">Transmembrane</keyword>
<keyword evidence="1" id="KW-0472">Membrane</keyword>
<evidence type="ECO:0000313" key="2">
    <source>
        <dbReference type="EMBL" id="MDH1336949.1"/>
    </source>
</evidence>
<gene>
    <name evidence="2" type="ORF">N5D63_22635</name>
</gene>
<dbReference type="RefSeq" id="WP_144267725.1">
    <property type="nucleotide sequence ID" value="NZ_AP025193.1"/>
</dbReference>
<name>A0AA42TW99_9BURK</name>
<comment type="caution">
    <text evidence="2">The sequence shown here is derived from an EMBL/GenBank/DDBJ whole genome shotgun (WGS) entry which is preliminary data.</text>
</comment>
<feature type="transmembrane region" description="Helical" evidence="1">
    <location>
        <begin position="16"/>
        <end position="37"/>
    </location>
</feature>
<dbReference type="AlphaFoldDB" id="A0AA42TW99"/>
<evidence type="ECO:0000256" key="1">
    <source>
        <dbReference type="SAM" id="Phobius"/>
    </source>
</evidence>
<reference evidence="2" key="1">
    <citation type="submission" date="2022-09" db="EMBL/GenBank/DDBJ databases">
        <title>Intensive care unit water sources are persistently colonized with multi-drug resistant bacteria and are the site of extensive horizontal gene transfer of antibiotic resistance genes.</title>
        <authorList>
            <person name="Diorio-Toth L."/>
        </authorList>
    </citation>
    <scope>NUCLEOTIDE SEQUENCE</scope>
    <source>
        <strain evidence="2">GD03832</strain>
    </source>
</reference>
<dbReference type="GeneID" id="69561050"/>